<evidence type="ECO:0000259" key="7">
    <source>
        <dbReference type="PROSITE" id="PS51192"/>
    </source>
</evidence>
<evidence type="ECO:0000256" key="1">
    <source>
        <dbReference type="ARBA" id="ARBA00022741"/>
    </source>
</evidence>
<gene>
    <name evidence="9" type="primary">MRH4</name>
    <name evidence="9" type="ORF">MPSI1_000029</name>
</gene>
<dbReference type="PROSITE" id="PS51194">
    <property type="entry name" value="HELICASE_CTER"/>
    <property type="match status" value="1"/>
</dbReference>
<dbReference type="PANTHER" id="PTHR24031">
    <property type="entry name" value="RNA HELICASE"/>
    <property type="match status" value="1"/>
</dbReference>
<dbReference type="GO" id="GO:0003723">
    <property type="term" value="F:RNA binding"/>
    <property type="evidence" value="ECO:0007669"/>
    <property type="project" value="UniProtKB-UniRule"/>
</dbReference>
<dbReference type="GO" id="GO:0016787">
    <property type="term" value="F:hydrolase activity"/>
    <property type="evidence" value="ECO:0007669"/>
    <property type="project" value="UniProtKB-KW"/>
</dbReference>
<evidence type="ECO:0000256" key="5">
    <source>
        <dbReference type="RuleBase" id="RU365068"/>
    </source>
</evidence>
<comment type="domain">
    <text evidence="5">The Q motif is unique to and characteristic of the DEAD box family of RNA helicases and controls ATP binding and hydrolysis.</text>
</comment>
<feature type="compositionally biased region" description="Basic and acidic residues" evidence="6">
    <location>
        <begin position="66"/>
        <end position="80"/>
    </location>
</feature>
<dbReference type="SUPFAM" id="SSF52540">
    <property type="entry name" value="P-loop containing nucleoside triphosphate hydrolases"/>
    <property type="match status" value="1"/>
</dbReference>
<dbReference type="InterPro" id="IPR014001">
    <property type="entry name" value="Helicase_ATP-bd"/>
</dbReference>
<reference evidence="9" key="1">
    <citation type="submission" date="2023-02" db="EMBL/GenBank/DDBJ databases">
        <title>Mating type loci evolution in Malassezia.</title>
        <authorList>
            <person name="Coelho M.A."/>
        </authorList>
    </citation>
    <scope>NUCLEOTIDE SEQUENCE</scope>
    <source>
        <strain evidence="9">CBS 14136</strain>
    </source>
</reference>
<dbReference type="AlphaFoldDB" id="A0AAF0F6D8"/>
<proteinExistence type="inferred from homology"/>
<dbReference type="InterPro" id="IPR011545">
    <property type="entry name" value="DEAD/DEAH_box_helicase_dom"/>
</dbReference>
<keyword evidence="10" id="KW-1185">Reference proteome</keyword>
<comment type="similarity">
    <text evidence="5">Belongs to the DEAD box helicase family.</text>
</comment>
<sequence>MLFASKGFAQLEQLGVLRSVRHIHTSALNYATAQKPRFKPTNKHRLDTVRSSTAHRSKATTPKKSSRQEAAAHEQDEARAGELPPLEFESVEAASTAARTFESPPLSQGLLSMVHQILGRRARPTIPQSQALTHFFQEQKNDLGATLLAAETGSGKTLAYLLPVLQQLHTSRAMYEHMDYQRVAAGSAPRLMPRAIILAPTHELVRQISEVAKALSHHADHKLRVECTSTGLFDQRTAKAYGQLQQYASQINDVTSAAHSGAPLSPDVLITTPKRLRELCDENHRTPFSLENVQSLVVDEADTLFDEGFRPDTSAIMKAVRDVGDVNIILVTATIPRSMSAFLREELPNLVTLASPNLHKLPAKLTARFVDPTGSKHLAILKEIFRICTTPSCSEDQILVFCDHRKGVESLSHYLKLRNVDHVALTGDAEARSERTDKRLNLFLNKPYAKQVFDPKAPRVLITTSVLSRGLDFGPHVRHVFVPDAGRHGKISVHTANHNALELLHRAGRSARAGREGSVVFFDRASAPGNAKVLINRSGKKKGVIRGQMDLLMQSLKHKRGREKRTSKITHK</sequence>
<dbReference type="SMART" id="SM00490">
    <property type="entry name" value="HELICc"/>
    <property type="match status" value="1"/>
</dbReference>
<organism evidence="9 10">
    <name type="scientific">Malassezia psittaci</name>
    <dbReference type="NCBI Taxonomy" id="1821823"/>
    <lineage>
        <taxon>Eukaryota</taxon>
        <taxon>Fungi</taxon>
        <taxon>Dikarya</taxon>
        <taxon>Basidiomycota</taxon>
        <taxon>Ustilaginomycotina</taxon>
        <taxon>Malasseziomycetes</taxon>
        <taxon>Malasseziales</taxon>
        <taxon>Malasseziaceae</taxon>
        <taxon>Malassezia</taxon>
    </lineage>
</organism>
<feature type="domain" description="Helicase ATP-binding" evidence="7">
    <location>
        <begin position="137"/>
        <end position="353"/>
    </location>
</feature>
<dbReference type="Proteomes" id="UP001214628">
    <property type="component" value="Chromosome 1"/>
</dbReference>
<name>A0AAF0F6D8_9BASI</name>
<evidence type="ECO:0000313" key="9">
    <source>
        <dbReference type="EMBL" id="WFD41402.1"/>
    </source>
</evidence>
<dbReference type="GO" id="GO:0003724">
    <property type="term" value="F:RNA helicase activity"/>
    <property type="evidence" value="ECO:0007669"/>
    <property type="project" value="UniProtKB-EC"/>
</dbReference>
<dbReference type="SMART" id="SM00487">
    <property type="entry name" value="DEXDc"/>
    <property type="match status" value="1"/>
</dbReference>
<evidence type="ECO:0000259" key="8">
    <source>
        <dbReference type="PROSITE" id="PS51194"/>
    </source>
</evidence>
<comment type="catalytic activity">
    <reaction evidence="5">
        <text>ATP + H2O = ADP + phosphate + H(+)</text>
        <dbReference type="Rhea" id="RHEA:13065"/>
        <dbReference type="ChEBI" id="CHEBI:15377"/>
        <dbReference type="ChEBI" id="CHEBI:15378"/>
        <dbReference type="ChEBI" id="CHEBI:30616"/>
        <dbReference type="ChEBI" id="CHEBI:43474"/>
        <dbReference type="ChEBI" id="CHEBI:456216"/>
        <dbReference type="EC" id="3.6.4.13"/>
    </reaction>
</comment>
<dbReference type="InterPro" id="IPR027417">
    <property type="entry name" value="P-loop_NTPase"/>
</dbReference>
<keyword evidence="2 5" id="KW-0378">Hydrolase</keyword>
<accession>A0AAF0F6D8</accession>
<dbReference type="Gene3D" id="3.40.50.300">
    <property type="entry name" value="P-loop containing nucleotide triphosphate hydrolases"/>
    <property type="match status" value="2"/>
</dbReference>
<dbReference type="InterPro" id="IPR001650">
    <property type="entry name" value="Helicase_C-like"/>
</dbReference>
<evidence type="ECO:0000256" key="3">
    <source>
        <dbReference type="ARBA" id="ARBA00022840"/>
    </source>
</evidence>
<comment type="function">
    <text evidence="5">RNA helicase.</text>
</comment>
<evidence type="ECO:0000256" key="2">
    <source>
        <dbReference type="ARBA" id="ARBA00022801"/>
    </source>
</evidence>
<keyword evidence="5 9" id="KW-0347">Helicase</keyword>
<evidence type="ECO:0000256" key="4">
    <source>
        <dbReference type="ARBA" id="ARBA00022884"/>
    </source>
</evidence>
<evidence type="ECO:0000313" key="10">
    <source>
        <dbReference type="Proteomes" id="UP001214628"/>
    </source>
</evidence>
<keyword evidence="4 5" id="KW-0694">RNA-binding</keyword>
<dbReference type="Pfam" id="PF00270">
    <property type="entry name" value="DEAD"/>
    <property type="match status" value="1"/>
</dbReference>
<dbReference type="Pfam" id="PF00271">
    <property type="entry name" value="Helicase_C"/>
    <property type="match status" value="1"/>
</dbReference>
<keyword evidence="1 5" id="KW-0547">Nucleotide-binding</keyword>
<feature type="region of interest" description="Disordered" evidence="6">
    <location>
        <begin position="34"/>
        <end position="85"/>
    </location>
</feature>
<dbReference type="GO" id="GO:0005524">
    <property type="term" value="F:ATP binding"/>
    <property type="evidence" value="ECO:0007669"/>
    <property type="project" value="UniProtKB-UniRule"/>
</dbReference>
<dbReference type="EMBL" id="CP118375">
    <property type="protein sequence ID" value="WFD41402.1"/>
    <property type="molecule type" value="Genomic_DNA"/>
</dbReference>
<dbReference type="EC" id="3.6.4.13" evidence="5"/>
<protein>
    <recommendedName>
        <fullName evidence="5">ATP-dependent RNA helicase</fullName>
        <ecNumber evidence="5">3.6.4.13</ecNumber>
    </recommendedName>
</protein>
<evidence type="ECO:0000256" key="6">
    <source>
        <dbReference type="SAM" id="MobiDB-lite"/>
    </source>
</evidence>
<keyword evidence="3 5" id="KW-0067">ATP-binding</keyword>
<dbReference type="PROSITE" id="PS51192">
    <property type="entry name" value="HELICASE_ATP_BIND_1"/>
    <property type="match status" value="1"/>
</dbReference>
<feature type="domain" description="Helicase C-terminal" evidence="8">
    <location>
        <begin position="380"/>
        <end position="552"/>
    </location>
</feature>